<name>A0A6C2YMP6_9BACT</name>
<dbReference type="Proteomes" id="UP000464378">
    <property type="component" value="Chromosome"/>
</dbReference>
<dbReference type="InParanoid" id="A0A6C2YMP6"/>
<evidence type="ECO:0000313" key="2">
    <source>
        <dbReference type="Proteomes" id="UP000464378"/>
    </source>
</evidence>
<reference evidence="1" key="1">
    <citation type="submission" date="2019-04" db="EMBL/GenBank/DDBJ databases">
        <authorList>
            <consortium name="Science for Life Laboratories"/>
        </authorList>
    </citation>
    <scope>NUCLEOTIDE SEQUENCE</scope>
    <source>
        <strain evidence="1">MBLW1</strain>
    </source>
</reference>
<proteinExistence type="predicted"/>
<dbReference type="EMBL" id="LR593887">
    <property type="protein sequence ID" value="VTS00663.1"/>
    <property type="molecule type" value="Genomic_DNA"/>
</dbReference>
<keyword evidence="2" id="KW-1185">Reference proteome</keyword>
<dbReference type="RefSeq" id="WP_162657390.1">
    <property type="nucleotide sequence ID" value="NZ_LR593887.1"/>
</dbReference>
<dbReference type="KEGG" id="tim:GMBLW1_17680"/>
<gene>
    <name evidence="1" type="ORF">GMBLW1_17680</name>
</gene>
<protein>
    <submittedName>
        <fullName evidence="1">Uncharacterized protein</fullName>
    </submittedName>
</protein>
<organism evidence="1">
    <name type="scientific">Tuwongella immobilis</name>
    <dbReference type="NCBI Taxonomy" id="692036"/>
    <lineage>
        <taxon>Bacteria</taxon>
        <taxon>Pseudomonadati</taxon>
        <taxon>Planctomycetota</taxon>
        <taxon>Planctomycetia</taxon>
        <taxon>Gemmatales</taxon>
        <taxon>Gemmataceae</taxon>
        <taxon>Tuwongella</taxon>
    </lineage>
</organism>
<dbReference type="EMBL" id="LR586016">
    <property type="protein sequence ID" value="VIP02192.1"/>
    <property type="molecule type" value="Genomic_DNA"/>
</dbReference>
<dbReference type="AlphaFoldDB" id="A0A6C2YMP6"/>
<accession>A0A6C2YMP6</accession>
<evidence type="ECO:0000313" key="1">
    <source>
        <dbReference type="EMBL" id="VIP02192.1"/>
    </source>
</evidence>
<sequence length="167" mass="19498">METIWISLHHEYSTWPWFSRVGQSIDHLEMNEQPWRVWNWGDAEFWAVADISWFCAVEASNLLRDALAGYQDQYQRWNQYNEAINQDLDRILETTVVPAIPISLQPRALHWIRALLRGASMELAYADLSPVRQATEVVDWFRRGYFPCGWIAGAETGFPAHSQLLVF</sequence>